<dbReference type="eggNOG" id="ENOG502SXP0">
    <property type="taxonomic scope" value="Eukaryota"/>
</dbReference>
<dbReference type="VEuPathDB" id="FungiDB:UREG_04147"/>
<reference evidence="3" key="1">
    <citation type="journal article" date="2009" name="Genome Res.">
        <title>Comparative genomic analyses of the human fungal pathogens Coccidioides and their relatives.</title>
        <authorList>
            <person name="Sharpton T.J."/>
            <person name="Stajich J.E."/>
            <person name="Rounsley S.D."/>
            <person name="Gardner M.J."/>
            <person name="Wortman J.R."/>
            <person name="Jordar V.S."/>
            <person name="Maiti R."/>
            <person name="Kodira C.D."/>
            <person name="Neafsey D.E."/>
            <person name="Zeng Q."/>
            <person name="Hung C.-Y."/>
            <person name="McMahan C."/>
            <person name="Muszewska A."/>
            <person name="Grynberg M."/>
            <person name="Mandel M.A."/>
            <person name="Kellner E.M."/>
            <person name="Barker B.M."/>
            <person name="Galgiani J.N."/>
            <person name="Orbach M.J."/>
            <person name="Kirkland T.N."/>
            <person name="Cole G.T."/>
            <person name="Henn M.R."/>
            <person name="Birren B.W."/>
            <person name="Taylor J.W."/>
        </authorList>
    </citation>
    <scope>NUCLEOTIDE SEQUENCE [LARGE SCALE GENOMIC DNA]</scope>
    <source>
        <strain evidence="3">UAMH 1704</strain>
    </source>
</reference>
<dbReference type="RefSeq" id="XP_002544630.1">
    <property type="nucleotide sequence ID" value="XM_002544584.1"/>
</dbReference>
<accession>C4JMT9</accession>
<dbReference type="OrthoDB" id="10254945at2759"/>
<organism evidence="2 3">
    <name type="scientific">Uncinocarpus reesii (strain UAMH 1704)</name>
    <dbReference type="NCBI Taxonomy" id="336963"/>
    <lineage>
        <taxon>Eukaryota</taxon>
        <taxon>Fungi</taxon>
        <taxon>Dikarya</taxon>
        <taxon>Ascomycota</taxon>
        <taxon>Pezizomycotina</taxon>
        <taxon>Eurotiomycetes</taxon>
        <taxon>Eurotiomycetidae</taxon>
        <taxon>Onygenales</taxon>
        <taxon>Onygenaceae</taxon>
        <taxon>Uncinocarpus</taxon>
    </lineage>
</organism>
<feature type="region of interest" description="Disordered" evidence="1">
    <location>
        <begin position="628"/>
        <end position="660"/>
    </location>
</feature>
<dbReference type="AlphaFoldDB" id="C4JMT9"/>
<dbReference type="EMBL" id="CH476616">
    <property type="protein sequence ID" value="EEP79301.1"/>
    <property type="molecule type" value="Genomic_DNA"/>
</dbReference>
<keyword evidence="3" id="KW-1185">Reference proteome</keyword>
<evidence type="ECO:0000313" key="3">
    <source>
        <dbReference type="Proteomes" id="UP000002058"/>
    </source>
</evidence>
<protein>
    <submittedName>
        <fullName evidence="2">Uncharacterized protein</fullName>
    </submittedName>
</protein>
<dbReference type="HOGENOM" id="CLU_500578_0_0_1"/>
<feature type="region of interest" description="Disordered" evidence="1">
    <location>
        <begin position="551"/>
        <end position="578"/>
    </location>
</feature>
<dbReference type="InParanoid" id="C4JMT9"/>
<evidence type="ECO:0000313" key="2">
    <source>
        <dbReference type="EMBL" id="EEP79301.1"/>
    </source>
</evidence>
<dbReference type="STRING" id="336963.C4JMT9"/>
<proteinExistence type="predicted"/>
<evidence type="ECO:0000256" key="1">
    <source>
        <dbReference type="SAM" id="MobiDB-lite"/>
    </source>
</evidence>
<feature type="compositionally biased region" description="Polar residues" evidence="1">
    <location>
        <begin position="446"/>
        <end position="455"/>
    </location>
</feature>
<dbReference type="GeneID" id="8437159"/>
<name>C4JMT9_UNCRE</name>
<feature type="region of interest" description="Disordered" evidence="1">
    <location>
        <begin position="1"/>
        <end position="28"/>
    </location>
</feature>
<sequence length="660" mass="74701">MEHNIKVETGVEVPPSAPGKELEGTSQGNAFDKPPEHWIFEELEQFGIIDVENPTTPDLQGPIHPIFHHERWPELKENTKRYDVFRPSFILATKLLKVAGPFLASIIPTLRLDAKREYVVLEKSATDNQLQKCFKHLEIIAQHMEWKEDAVMWPSLGRQGLTVPQDAGIKPDEPVRDEEDVECWEESTKRDQVQGLPCRKMTVYLATQYGNALEDFKGKEQPTMRYSQAVFMCAVTLVHEIAHVAYAARFSHRPWRGEPFIKGEALPELGVSLIAFLFKGWLPENISMDATGKDDYSFKYGCCWYKQRCHPRRYPRYTTVHSIPMSHIQNILSQSAWDKFDEGNISSYSIRVRSLLLSPCLPFQAGRTARIARKVQRFRVDRSPALGPYSNIWDYHDPDWENLELRVKKEEPACSPLMLPVKLEAQSRSIKPEAVGEMPDDGPSPDNRQTSASKWSATSSPVNLWLIPAASEPPSPSPIEEMQPNLARNGQGDCVKCESANGGEIGDICDIGTGHKELVTTNQRPTVSSSTSSYWENLTDATPNLTGVISATSSKSRARRSQCPSPPRHRDSASRGRHRHHIYNQASVEDSHWQRGGGNDSGITQHYMQRFATMPPVAARVLIRQPADTAVQRRSRRLQGLEPEMPEGLQEPKRRRVVRH</sequence>
<dbReference type="OMA" id="FMCAVTL"/>
<dbReference type="KEGG" id="ure:UREG_04147"/>
<feature type="region of interest" description="Disordered" evidence="1">
    <location>
        <begin position="433"/>
        <end position="455"/>
    </location>
</feature>
<gene>
    <name evidence="2" type="ORF">UREG_04147</name>
</gene>
<dbReference type="Proteomes" id="UP000002058">
    <property type="component" value="Unassembled WGS sequence"/>
</dbReference>